<evidence type="ECO:0008006" key="4">
    <source>
        <dbReference type="Google" id="ProtNLM"/>
    </source>
</evidence>
<feature type="region of interest" description="Disordered" evidence="1">
    <location>
        <begin position="91"/>
        <end position="128"/>
    </location>
</feature>
<accession>A0A0G4EN91</accession>
<dbReference type="EMBL" id="CDMY01000274">
    <property type="protein sequence ID" value="CEL98591.1"/>
    <property type="molecule type" value="Genomic_DNA"/>
</dbReference>
<dbReference type="OMA" id="QASIFTH"/>
<dbReference type="AlphaFoldDB" id="A0A0G4EN91"/>
<reference evidence="2 3" key="1">
    <citation type="submission" date="2014-11" db="EMBL/GenBank/DDBJ databases">
        <authorList>
            <person name="Zhu J."/>
            <person name="Qi W."/>
            <person name="Song R."/>
        </authorList>
    </citation>
    <scope>NUCLEOTIDE SEQUENCE [LARGE SCALE GENOMIC DNA]</scope>
</reference>
<feature type="compositionally biased region" description="Basic and acidic residues" evidence="1">
    <location>
        <begin position="254"/>
        <end position="277"/>
    </location>
</feature>
<feature type="region of interest" description="Disordered" evidence="1">
    <location>
        <begin position="192"/>
        <end position="281"/>
    </location>
</feature>
<dbReference type="InParanoid" id="A0A0G4EN91"/>
<gene>
    <name evidence="2" type="ORF">Vbra_20566</name>
</gene>
<feature type="compositionally biased region" description="Low complexity" evidence="1">
    <location>
        <begin position="108"/>
        <end position="119"/>
    </location>
</feature>
<evidence type="ECO:0000313" key="3">
    <source>
        <dbReference type="Proteomes" id="UP000041254"/>
    </source>
</evidence>
<feature type="compositionally biased region" description="Acidic residues" evidence="1">
    <location>
        <begin position="196"/>
        <end position="205"/>
    </location>
</feature>
<proteinExistence type="predicted"/>
<dbReference type="Proteomes" id="UP000041254">
    <property type="component" value="Unassembled WGS sequence"/>
</dbReference>
<keyword evidence="3" id="KW-1185">Reference proteome</keyword>
<protein>
    <recommendedName>
        <fullName evidence="4">Sfi1 spindle body domain-containing protein</fullName>
    </recommendedName>
</protein>
<dbReference type="VEuPathDB" id="CryptoDB:Vbra_20566"/>
<organism evidence="2 3">
    <name type="scientific">Vitrella brassicaformis (strain CCMP3155)</name>
    <dbReference type="NCBI Taxonomy" id="1169540"/>
    <lineage>
        <taxon>Eukaryota</taxon>
        <taxon>Sar</taxon>
        <taxon>Alveolata</taxon>
        <taxon>Colpodellida</taxon>
        <taxon>Vitrellaceae</taxon>
        <taxon>Vitrella</taxon>
    </lineage>
</organism>
<evidence type="ECO:0000256" key="1">
    <source>
        <dbReference type="SAM" id="MobiDB-lite"/>
    </source>
</evidence>
<name>A0A0G4EN91_VITBC</name>
<evidence type="ECO:0000313" key="2">
    <source>
        <dbReference type="EMBL" id="CEL98591.1"/>
    </source>
</evidence>
<feature type="region of interest" description="Disordered" evidence="1">
    <location>
        <begin position="1130"/>
        <end position="1171"/>
    </location>
</feature>
<sequence>MGTSGRGADSGGEWVAASELDRVLADYETLRAQTSQHVEDLRRRQNALLEAAWADCEQLKQTLQDERIAAESKAALIESLRHEIMRLRTTTRDLHMEGSGSPSPRPSRPAAARARSLSPSERRRGVGVVGEERDYEQMKEDLSAMIRLNGEWMGKLLRLGAVVQCYQQWTQDIRQQVWSLHCLLTQQASIFTHPDDGEDDDDEGPDLSGSPPRPSSPCRSAPLPSSPVSILPLAEPSRSLSPSMERPRAAQRQGETERERERERRAFNPLEDLEHQPDPTPDVARGVAEILHTIRACRDGLQRLGERYQAAYLEATDNSQAHSRASNALMMHHCLSRIVDRHTATHRRDALGRLLACRDAHRTQQRRQARDHRNTAAALRMAQRGVMRRAWRTWMAARATHGRQRDAMRRMGTWLLHRRVTHAFCVWRLAVLRVAQGEGVQERAAVRRTEGMRLVRHLVRNREERTLRLAFEHWFRCTLLQKFDRLFTSFSAIRLIHAITNATKRAAARSGTAAIDAMRRRAAMHRAAAATAEGQMAREQQAGRAHLRAVKGRVFRAWRQVFVAIRRRQREQLMRIGGLLCRAVLRGAIHRMASGAHRVESAESADRLRAARQRDGARLLFGSIQRIHHDTVRQILQLSRRQLLREKRAKSLSALLHAAYLSRTRAALQALHLHMSRRRNASLVSMDRRMSLTEGQRAARAWRVAALRRAFGGWVEAVHRGRRQRDKIRKIVGVLYRRVVRDGFRRWVAAARCVGAQRAGLTRLCRQTLIRMHQSRMEQAFTALRTHAQRAHLSNRLIRMARTTSACRQLAHTLTAISRHRLVAPAWAHIKTHVMAHRRAHRAAGKHRVRVAKRAVWSAWLRYLSLTHAQKAQLTRLHNVCVRRLLRVGMGGMTTAARAREAQVLHEHVAVGRRARGGERLANLLRQRYRTRLLQAISQWQEASRTALHAHTARLVDRVARMGVNVSGRVAMDRQRALARETFIAWRDHTRLTRQRRQALERLGRVCRRVLHRAWWGFRANGYGCLAGRLTSRVAAVLHEAQAKDTMVRRGMAVRALSQAIMRCRRNITRASFDVWYTQRLRISMLTQGELLVRLGADMQTWQQRASDAERALQESLPIAQAIHSLAQPTLPAADDDTDGGGGHIVALREGRPPSPPPPAGRPGGRVEYVH</sequence>
<feature type="compositionally biased region" description="Low complexity" evidence="1">
    <location>
        <begin position="206"/>
        <end position="233"/>
    </location>
</feature>